<name>A0A0E9XF12_ANGAN</name>
<dbReference type="EMBL" id="GBXM01008324">
    <property type="protein sequence ID" value="JAI00254.1"/>
    <property type="molecule type" value="Transcribed_RNA"/>
</dbReference>
<sequence length="46" mass="5298">MAADWKPQNPGRHCCRPELEFLIPALMTTVCRQHTQTHARPNSLKL</sequence>
<organism evidence="1">
    <name type="scientific">Anguilla anguilla</name>
    <name type="common">European freshwater eel</name>
    <name type="synonym">Muraena anguilla</name>
    <dbReference type="NCBI Taxonomy" id="7936"/>
    <lineage>
        <taxon>Eukaryota</taxon>
        <taxon>Metazoa</taxon>
        <taxon>Chordata</taxon>
        <taxon>Craniata</taxon>
        <taxon>Vertebrata</taxon>
        <taxon>Euteleostomi</taxon>
        <taxon>Actinopterygii</taxon>
        <taxon>Neopterygii</taxon>
        <taxon>Teleostei</taxon>
        <taxon>Anguilliformes</taxon>
        <taxon>Anguillidae</taxon>
        <taxon>Anguilla</taxon>
    </lineage>
</organism>
<accession>A0A0E9XF12</accession>
<evidence type="ECO:0000313" key="1">
    <source>
        <dbReference type="EMBL" id="JAI00254.1"/>
    </source>
</evidence>
<reference evidence="1" key="2">
    <citation type="journal article" date="2015" name="Fish Shellfish Immunol.">
        <title>Early steps in the European eel (Anguilla anguilla)-Vibrio vulnificus interaction in the gills: Role of the RtxA13 toxin.</title>
        <authorList>
            <person name="Callol A."/>
            <person name="Pajuelo D."/>
            <person name="Ebbesson L."/>
            <person name="Teles M."/>
            <person name="MacKenzie S."/>
            <person name="Amaro C."/>
        </authorList>
    </citation>
    <scope>NUCLEOTIDE SEQUENCE</scope>
</reference>
<dbReference type="AlphaFoldDB" id="A0A0E9XF12"/>
<proteinExistence type="predicted"/>
<protein>
    <submittedName>
        <fullName evidence="1">Uncharacterized protein</fullName>
    </submittedName>
</protein>
<reference evidence="1" key="1">
    <citation type="submission" date="2014-11" db="EMBL/GenBank/DDBJ databases">
        <authorList>
            <person name="Amaro Gonzalez C."/>
        </authorList>
    </citation>
    <scope>NUCLEOTIDE SEQUENCE</scope>
</reference>